<reference evidence="2 3" key="1">
    <citation type="submission" date="2016-05" db="EMBL/GenBank/DDBJ databases">
        <title>Paenibacillus oryzae. sp. nov., isolated from the rice root.</title>
        <authorList>
            <person name="Zhang J."/>
            <person name="Zhang X."/>
        </authorList>
    </citation>
    <scope>NUCLEOTIDE SEQUENCE [LARGE SCALE GENOMIC DNA]</scope>
    <source>
        <strain evidence="2 3">1DrF-4</strain>
    </source>
</reference>
<dbReference type="OrthoDB" id="9789943at2"/>
<dbReference type="EMBL" id="LYPA01000042">
    <property type="protein sequence ID" value="OBR66953.1"/>
    <property type="molecule type" value="Genomic_DNA"/>
</dbReference>
<evidence type="ECO:0000259" key="1">
    <source>
        <dbReference type="Pfam" id="PF01882"/>
    </source>
</evidence>
<keyword evidence="3" id="KW-1185">Reference proteome</keyword>
<dbReference type="RefSeq" id="WP_068680931.1">
    <property type="nucleotide sequence ID" value="NZ_LYPA01000042.1"/>
</dbReference>
<comment type="caution">
    <text evidence="2">The sequence shown here is derived from an EMBL/GenBank/DDBJ whole genome shotgun (WGS) entry which is preliminary data.</text>
</comment>
<dbReference type="Proteomes" id="UP000092024">
    <property type="component" value="Unassembled WGS sequence"/>
</dbReference>
<dbReference type="AlphaFoldDB" id="A0A1A5YN24"/>
<accession>A0A1A5YN24</accession>
<dbReference type="PANTHER" id="PTHR34351:SF2">
    <property type="entry name" value="DUF58 DOMAIN-CONTAINING PROTEIN"/>
    <property type="match status" value="1"/>
</dbReference>
<protein>
    <recommendedName>
        <fullName evidence="1">DUF58 domain-containing protein</fullName>
    </recommendedName>
</protein>
<dbReference type="STRING" id="1844972.A7K91_21740"/>
<organism evidence="2 3">
    <name type="scientific">Paenibacillus oryzae</name>
    <dbReference type="NCBI Taxonomy" id="1844972"/>
    <lineage>
        <taxon>Bacteria</taxon>
        <taxon>Bacillati</taxon>
        <taxon>Bacillota</taxon>
        <taxon>Bacilli</taxon>
        <taxon>Bacillales</taxon>
        <taxon>Paenibacillaceae</taxon>
        <taxon>Paenibacillus</taxon>
    </lineage>
</organism>
<evidence type="ECO:0000313" key="2">
    <source>
        <dbReference type="EMBL" id="OBR66953.1"/>
    </source>
</evidence>
<feature type="domain" description="DUF58" evidence="1">
    <location>
        <begin position="185"/>
        <end position="344"/>
    </location>
</feature>
<gene>
    <name evidence="2" type="ORF">A7K91_21740</name>
</gene>
<dbReference type="Pfam" id="PF01882">
    <property type="entry name" value="DUF58"/>
    <property type="match status" value="1"/>
</dbReference>
<evidence type="ECO:0000313" key="3">
    <source>
        <dbReference type="Proteomes" id="UP000092024"/>
    </source>
</evidence>
<dbReference type="PANTHER" id="PTHR34351">
    <property type="entry name" value="SLR1927 PROTEIN-RELATED"/>
    <property type="match status" value="1"/>
</dbReference>
<proteinExistence type="predicted"/>
<sequence length="366" mass="40895">MIFIWFLLAAGAVLYIQNRLFKRFVLARLSYTRRFRQKQCFCGDEVELVEELRNEKWLPVPWLRAEALLPSSLRFRKSDNFDVSSGQFSQNHRSFFSLAPYTKLTRTHTLTAARRGKFKLETVTLSGGDLLGNGNRSFVIPLESELTVYPLPLLPNLGDLPSHSWQGEHSVKRYIAPDPFIVVGARPYRSGDTMKSVNWKATARTGELQVHQYDFTADPELMVFLNVESGKGMWRAVTDEELIETGISWAAGAVGKAIASGMSAGFASNMPQQGRSDSTYIKPSGGQEHLYALLDLMAGLQMQRTEAFAEVLKRAESAGATAQDMLIISTYWDDELEQTAARLRYNGNAVIVWMLEGKGGAYASGE</sequence>
<name>A0A1A5YN24_9BACL</name>
<dbReference type="InterPro" id="IPR002881">
    <property type="entry name" value="DUF58"/>
</dbReference>